<organism evidence="5 6">
    <name type="scientific">Oesophagostomum dentatum</name>
    <name type="common">Nodular worm</name>
    <dbReference type="NCBI Taxonomy" id="61180"/>
    <lineage>
        <taxon>Eukaryota</taxon>
        <taxon>Metazoa</taxon>
        <taxon>Ecdysozoa</taxon>
        <taxon>Nematoda</taxon>
        <taxon>Chromadorea</taxon>
        <taxon>Rhabditida</taxon>
        <taxon>Rhabditina</taxon>
        <taxon>Rhabditomorpha</taxon>
        <taxon>Strongyloidea</taxon>
        <taxon>Strongylidae</taxon>
        <taxon>Oesophagostomum</taxon>
    </lineage>
</organism>
<gene>
    <name evidence="5" type="ORF">OESDEN_12033</name>
</gene>
<dbReference type="InterPro" id="IPR000361">
    <property type="entry name" value="ATAP_core_dom"/>
</dbReference>
<feature type="domain" description="Tudor" evidence="4">
    <location>
        <begin position="503"/>
        <end position="561"/>
    </location>
</feature>
<dbReference type="SUPFAM" id="SSF89360">
    <property type="entry name" value="HesB-like domain"/>
    <property type="match status" value="1"/>
</dbReference>
<feature type="compositionally biased region" description="Polar residues" evidence="3">
    <location>
        <begin position="400"/>
        <end position="423"/>
    </location>
</feature>
<sequence length="841" mass="94567">MTLDPGWYVNDSLLPDLFDGNPVPTDKKKLEKKLCDLDIRDFALPCLSNCSTKELLTGPVVLQLTRLRNVSQPKIKEDLRSDDDVIRLSLTDGQTSVSGILVESVKGLNADTPPGTKLLISGKVPLESGFLLLSPSNITILGGRVEKLIEKWTIERHSLVDGERASRSENKAPKWISFGKESEEQSSFDLQRKENIEAIEEGTAKAFTAPKIQVPVKTAPEPNEPRKPKAPVTTDRGHDRRTKRRKGKGRDDSDDEELIPEVFCINLVSFLVPAEFARPSKPSTLFDFVATNVSQDVIESQRVTSAPERSSSNTFQQPQRRVDANRVNSRGGSDFRNAPDASVGGEFLGLVVSGKSNFDSGRGRPQRGGRGSSGVQRGNRESQRNSFNDDRRSTKPQGERNFQNNRQRSMQNEPPNSSRSNTFRVPERNAMNERNQAPQPVNDYRSRGPPAQPPMQNMGFVPDGVMQGFSNMRIDNSSRKPAFNMPYQPPPQRFSRNPNPVPQWKLGDQCRAPWADGSFYPATVVNVGPADMCAVRFNEYGNIITVPQAVLLRFYPADVEIGRSDGKGSQRCREIKTNQKLKLLYKLQNEFHIHFFFFRAALTLTPEAVKRVRYLLDNQQDAKALKIGVRMKGCNGLTYTLDYANQKAKFDEEVVQDGVRIWIDPKAQLGLLGTEMDYVTDKLSSEFVFRNPNIKGTCEMAPSEASRRIVKKASKMPNPVEKLQCLPAHEDRKTLDGEIISFETYWATHLSKEQEAWVFDLFKENMYQLYSISQWGWDTESKKQELGATTARTGMDKVMATVFAFNEKSLGFFHKLGYEADVTCPDENQGLDYLILSKTIS</sequence>
<evidence type="ECO:0000313" key="6">
    <source>
        <dbReference type="Proteomes" id="UP000053660"/>
    </source>
</evidence>
<dbReference type="PROSITE" id="PS50304">
    <property type="entry name" value="TUDOR"/>
    <property type="match status" value="1"/>
</dbReference>
<dbReference type="EMBL" id="KN556307">
    <property type="protein sequence ID" value="KHJ88176.1"/>
    <property type="molecule type" value="Genomic_DNA"/>
</dbReference>
<evidence type="ECO:0000256" key="3">
    <source>
        <dbReference type="SAM" id="MobiDB-lite"/>
    </source>
</evidence>
<dbReference type="InterPro" id="IPR035903">
    <property type="entry name" value="HesB-like_dom_sf"/>
</dbReference>
<evidence type="ECO:0000256" key="1">
    <source>
        <dbReference type="ARBA" id="ARBA00006718"/>
    </source>
</evidence>
<dbReference type="Gene3D" id="3.40.630.30">
    <property type="match status" value="2"/>
</dbReference>
<dbReference type="FunFam" id="2.60.300.12:FF:000001">
    <property type="entry name" value="Iron-binding protein IscA"/>
    <property type="match status" value="1"/>
</dbReference>
<dbReference type="GO" id="GO:0005739">
    <property type="term" value="C:mitochondrion"/>
    <property type="evidence" value="ECO:0007669"/>
    <property type="project" value="TreeGrafter"/>
</dbReference>
<accession>A0A0B1SWC3</accession>
<dbReference type="InterPro" id="IPR016092">
    <property type="entry name" value="ATAP"/>
</dbReference>
<dbReference type="NCBIfam" id="TIGR00049">
    <property type="entry name" value="iron-sulfur cluster assembly accessory protein"/>
    <property type="match status" value="1"/>
</dbReference>
<dbReference type="CDD" id="cd21182">
    <property type="entry name" value="Tudor_SMN_SPF30-like"/>
    <property type="match status" value="1"/>
</dbReference>
<feature type="region of interest" description="Disordered" evidence="3">
    <location>
        <begin position="356"/>
        <end position="453"/>
    </location>
</feature>
<dbReference type="InterPro" id="IPR002999">
    <property type="entry name" value="Tudor"/>
</dbReference>
<proteinExistence type="inferred from homology"/>
<feature type="region of interest" description="Disordered" evidence="3">
    <location>
        <begin position="300"/>
        <end position="342"/>
    </location>
</feature>
<dbReference type="InterPro" id="IPR042470">
    <property type="entry name" value="RMI1_N_C_sf"/>
</dbReference>
<dbReference type="Proteomes" id="UP000053660">
    <property type="component" value="Unassembled WGS sequence"/>
</dbReference>
<dbReference type="Pfam" id="PF08585">
    <property type="entry name" value="RMI1_N_C"/>
    <property type="match status" value="1"/>
</dbReference>
<dbReference type="InterPro" id="IPR013894">
    <property type="entry name" value="RMI1_OB"/>
</dbReference>
<name>A0A0B1SWC3_OESDE</name>
<dbReference type="InterPro" id="IPR050322">
    <property type="entry name" value="Fe-S_cluster_asmbl/transfer"/>
</dbReference>
<dbReference type="PANTHER" id="PTHR10072">
    <property type="entry name" value="IRON-SULFUR CLUSTER ASSEMBLY PROTEIN"/>
    <property type="match status" value="1"/>
</dbReference>
<dbReference type="Pfam" id="PF01521">
    <property type="entry name" value="Fe-S_biosyn"/>
    <property type="match status" value="1"/>
</dbReference>
<feature type="compositionally biased region" description="Basic and acidic residues" evidence="3">
    <location>
        <begin position="378"/>
        <end position="393"/>
    </location>
</feature>
<dbReference type="GO" id="GO:0051537">
    <property type="term" value="F:2 iron, 2 sulfur cluster binding"/>
    <property type="evidence" value="ECO:0007669"/>
    <property type="project" value="TreeGrafter"/>
</dbReference>
<dbReference type="Gene3D" id="2.60.300.12">
    <property type="entry name" value="HesB-like domain"/>
    <property type="match status" value="1"/>
</dbReference>
<reference evidence="5 6" key="1">
    <citation type="submission" date="2014-03" db="EMBL/GenBank/DDBJ databases">
        <title>Draft genome of the hookworm Oesophagostomum dentatum.</title>
        <authorList>
            <person name="Mitreva M."/>
        </authorList>
    </citation>
    <scope>NUCLEOTIDE SEQUENCE [LARGE SCALE GENOMIC DNA]</scope>
    <source>
        <strain evidence="5 6">OD-Hann</strain>
    </source>
</reference>
<feature type="compositionally biased region" description="Polar residues" evidence="3">
    <location>
        <begin position="300"/>
        <end position="319"/>
    </location>
</feature>
<dbReference type="SUPFAM" id="SSF63748">
    <property type="entry name" value="Tudor/PWWP/MBT"/>
    <property type="match status" value="1"/>
</dbReference>
<comment type="similarity">
    <text evidence="1">Belongs to the HesB/IscA family.</text>
</comment>
<evidence type="ECO:0000313" key="5">
    <source>
        <dbReference type="EMBL" id="KHJ88176.1"/>
    </source>
</evidence>
<dbReference type="OrthoDB" id="434939at2759"/>
<dbReference type="GO" id="GO:0016226">
    <property type="term" value="P:iron-sulfur cluster assembly"/>
    <property type="evidence" value="ECO:0007669"/>
    <property type="project" value="InterPro"/>
</dbReference>
<dbReference type="SMART" id="SM00333">
    <property type="entry name" value="TUDOR"/>
    <property type="match status" value="1"/>
</dbReference>
<dbReference type="PANTHER" id="PTHR10072:SF41">
    <property type="entry name" value="IRON-SULFUR CLUSTER ASSEMBLY 1 HOMOLOG, MITOCHONDRIAL"/>
    <property type="match status" value="1"/>
</dbReference>
<dbReference type="SMART" id="SM01161">
    <property type="entry name" value="DUF1767"/>
    <property type="match status" value="1"/>
</dbReference>
<feature type="region of interest" description="Disordered" evidence="3">
    <location>
        <begin position="207"/>
        <end position="255"/>
    </location>
</feature>
<feature type="compositionally biased region" description="Basic residues" evidence="3">
    <location>
        <begin position="239"/>
        <end position="248"/>
    </location>
</feature>
<evidence type="ECO:0000259" key="4">
    <source>
        <dbReference type="PROSITE" id="PS50304"/>
    </source>
</evidence>
<evidence type="ECO:0000256" key="2">
    <source>
        <dbReference type="ARBA" id="ARBA00039743"/>
    </source>
</evidence>
<protein>
    <recommendedName>
        <fullName evidence="2">Iron-sulfur cluster assembly 1 homolog, mitochondrial</fullName>
    </recommendedName>
</protein>
<dbReference type="AlphaFoldDB" id="A0A0B1SWC3"/>
<keyword evidence="6" id="KW-1185">Reference proteome</keyword>
<dbReference type="Gene3D" id="2.30.30.140">
    <property type="match status" value="1"/>
</dbReference>
<dbReference type="Gene3D" id="2.40.50.770">
    <property type="entry name" value="RecQ-mediated genome instability protein Rmi1, C-terminal domain"/>
    <property type="match status" value="1"/>
</dbReference>